<feature type="domain" description="VPS37 C-terminal" evidence="9">
    <location>
        <begin position="312"/>
        <end position="395"/>
    </location>
</feature>
<dbReference type="GO" id="GO:0043162">
    <property type="term" value="P:ubiquitin-dependent protein catabolic process via the multivesicular body sorting pathway"/>
    <property type="evidence" value="ECO:0007669"/>
    <property type="project" value="TreeGrafter"/>
</dbReference>
<dbReference type="GO" id="GO:0000813">
    <property type="term" value="C:ESCRT I complex"/>
    <property type="evidence" value="ECO:0007669"/>
    <property type="project" value="TreeGrafter"/>
</dbReference>
<dbReference type="GO" id="GO:0006612">
    <property type="term" value="P:protein targeting to membrane"/>
    <property type="evidence" value="ECO:0007669"/>
    <property type="project" value="TreeGrafter"/>
</dbReference>
<evidence type="ECO:0000256" key="5">
    <source>
        <dbReference type="ARBA" id="ARBA00022927"/>
    </source>
</evidence>
<evidence type="ECO:0000256" key="2">
    <source>
        <dbReference type="ARBA" id="ARBA00007617"/>
    </source>
</evidence>
<dbReference type="Gene3D" id="3.30.40.10">
    <property type="entry name" value="Zinc/RING finger domain, C3HC4 (zinc finger)"/>
    <property type="match status" value="1"/>
</dbReference>
<evidence type="ECO:0000256" key="8">
    <source>
        <dbReference type="SAM" id="MobiDB-lite"/>
    </source>
</evidence>
<dbReference type="InterPro" id="IPR009851">
    <property type="entry name" value="Mod_r"/>
</dbReference>
<comment type="function">
    <text evidence="6">Component of the ESCRT-I complex, a regulator of vesicular trafficking process. Required for the sorting of endocytic ubiquitinated cargos into multivesicular bodies. May be involved in cell growth and differentiation.</text>
</comment>
<comment type="similarity">
    <text evidence="2">Belongs to the VPS37 family.</text>
</comment>
<organism evidence="10">
    <name type="scientific">Timema monikensis</name>
    <dbReference type="NCBI Taxonomy" id="170555"/>
    <lineage>
        <taxon>Eukaryota</taxon>
        <taxon>Metazoa</taxon>
        <taxon>Ecdysozoa</taxon>
        <taxon>Arthropoda</taxon>
        <taxon>Hexapoda</taxon>
        <taxon>Insecta</taxon>
        <taxon>Pterygota</taxon>
        <taxon>Neoptera</taxon>
        <taxon>Polyneoptera</taxon>
        <taxon>Phasmatodea</taxon>
        <taxon>Timematodea</taxon>
        <taxon>Timematoidea</taxon>
        <taxon>Timematidae</taxon>
        <taxon>Timema</taxon>
    </lineage>
</organism>
<dbReference type="PROSITE" id="PS51314">
    <property type="entry name" value="VPS37_C"/>
    <property type="match status" value="1"/>
</dbReference>
<evidence type="ECO:0000259" key="9">
    <source>
        <dbReference type="PROSITE" id="PS51314"/>
    </source>
</evidence>
<evidence type="ECO:0000256" key="7">
    <source>
        <dbReference type="PROSITE-ProRule" id="PRU00646"/>
    </source>
</evidence>
<dbReference type="SUPFAM" id="SSF57903">
    <property type="entry name" value="FYVE/PHD zinc finger"/>
    <property type="match status" value="1"/>
</dbReference>
<protein>
    <recommendedName>
        <fullName evidence="9">VPS37 C-terminal domain-containing protein</fullName>
    </recommendedName>
</protein>
<feature type="region of interest" description="Disordered" evidence="8">
    <location>
        <begin position="493"/>
        <end position="518"/>
    </location>
</feature>
<dbReference type="AlphaFoldDB" id="A0A7R9EG31"/>
<dbReference type="GO" id="GO:0031902">
    <property type="term" value="C:late endosome membrane"/>
    <property type="evidence" value="ECO:0007669"/>
    <property type="project" value="UniProtKB-SubCell"/>
</dbReference>
<evidence type="ECO:0000256" key="3">
    <source>
        <dbReference type="ARBA" id="ARBA00022448"/>
    </source>
</evidence>
<reference evidence="10" key="1">
    <citation type="submission" date="2020-11" db="EMBL/GenBank/DDBJ databases">
        <authorList>
            <person name="Tran Van P."/>
        </authorList>
    </citation>
    <scope>NUCLEOTIDE SEQUENCE</scope>
</reference>
<feature type="region of interest" description="Disordered" evidence="8">
    <location>
        <begin position="261"/>
        <end position="288"/>
    </location>
</feature>
<gene>
    <name evidence="10" type="ORF">TMSB3V08_LOCUS9131</name>
</gene>
<feature type="region of interest" description="Disordered" evidence="8">
    <location>
        <begin position="129"/>
        <end position="157"/>
    </location>
</feature>
<evidence type="ECO:0000256" key="6">
    <source>
        <dbReference type="ARBA" id="ARBA00025010"/>
    </source>
</evidence>
<dbReference type="InterPro" id="IPR011011">
    <property type="entry name" value="Znf_FYVE_PHD"/>
</dbReference>
<dbReference type="PANTHER" id="PTHR13678">
    <property type="entry name" value="VACUOLAR PROTEIN SORTING-ASSOCIATED PROTEIN 37"/>
    <property type="match status" value="1"/>
</dbReference>
<dbReference type="GO" id="GO:0006623">
    <property type="term" value="P:protein targeting to vacuole"/>
    <property type="evidence" value="ECO:0007669"/>
    <property type="project" value="TreeGrafter"/>
</dbReference>
<keyword evidence="5 7" id="KW-0653">Protein transport</keyword>
<accession>A0A7R9EG31</accession>
<feature type="region of interest" description="Disordered" evidence="8">
    <location>
        <begin position="596"/>
        <end position="619"/>
    </location>
</feature>
<keyword evidence="4" id="KW-0967">Endosome</keyword>
<dbReference type="InterPro" id="IPR013083">
    <property type="entry name" value="Znf_RING/FYVE/PHD"/>
</dbReference>
<dbReference type="EMBL" id="OB795574">
    <property type="protein sequence ID" value="CAD7432422.1"/>
    <property type="molecule type" value="Genomic_DNA"/>
</dbReference>
<dbReference type="CDD" id="cd11685">
    <property type="entry name" value="UEV_TSG101-like"/>
    <property type="match status" value="1"/>
</dbReference>
<name>A0A7R9EG31_9NEOP</name>
<evidence type="ECO:0000313" key="10">
    <source>
        <dbReference type="EMBL" id="CAD7432422.1"/>
    </source>
</evidence>
<keyword evidence="3 7" id="KW-0813">Transport</keyword>
<dbReference type="PANTHER" id="PTHR13678:SF25">
    <property type="entry name" value="EG:115C2.5 PROTEIN"/>
    <property type="match status" value="1"/>
</dbReference>
<dbReference type="CDD" id="cd15517">
    <property type="entry name" value="PHD_TCF19_like"/>
    <property type="match status" value="1"/>
</dbReference>
<evidence type="ECO:0000256" key="1">
    <source>
        <dbReference type="ARBA" id="ARBA00004633"/>
    </source>
</evidence>
<feature type="compositionally biased region" description="Basic residues" evidence="8">
    <location>
        <begin position="596"/>
        <end position="609"/>
    </location>
</feature>
<dbReference type="Pfam" id="PF07200">
    <property type="entry name" value="Mod_r"/>
    <property type="match status" value="1"/>
</dbReference>
<proteinExistence type="inferred from homology"/>
<sequence length="702" mass="79073">MQWFTILRPLLEHLMSGEGGFIPPPGGNTRRVDSVPGLSENIAHVTEVQEDLEYKVDFLAGGVNMVLLVSLSPDFPLDKPVLKVQPLVIHPWVNDHSEIVSAPGLLNYTVHSDLGRVVQAIISEFSRNPPPVALGNEPQGSLPPLGGSEVSTDQSSSLARFPQVTGSYMGVYPPQSPVHTVNTLTFPELLDLTTEELRTLNNSEDRQQDWVESMPQCARLNAELDALIERTQELAGLSPDRVYVASHASLPYNVNHRRSSECTDWPGVRAKTSPSPERPHVQATEENLRKKPELSRLRKETEGKLATVKSLKSSFDSLSQEFQRRSEIYAPENIRRSLQLSALRSDEETESIAEHFLSGDMDVDHFTHLYIDKRMTKMVFCCEGDVFRFPWRFIVASGECAEEWLGHEKITEYDIAELLNKAFMKIATMEKAVSGFRSAGIFPLNPDKFNEEDFAPASKVRQFIVEASTESGTPISARVSDPELQPTYIDQTRPQKDCRTDGHPYAQPVQDPVPSTSRTNLFFTISPIPETKIEKQVGLGRKLCRKQHSEILTSSPVKRKLEVAQEKKRIIEEKKSEIRKKSGNVVRRCFDQLSQHKKSRGKKKIKKQRTSVSSEVDGSTLRDDEMDKAVLAKTGKEPNELCFICGEVGRDKELWYRCVSCSSWNHAECTGVDTPKDYLSQTRKTKEEKLSNQLKELHRAGH</sequence>
<comment type="subcellular location">
    <subcellularLocation>
        <location evidence="1">Late endosome membrane</location>
        <topology evidence="1">Peripheral membrane protein</topology>
    </subcellularLocation>
</comment>
<feature type="compositionally biased region" description="Basic and acidic residues" evidence="8">
    <location>
        <begin position="493"/>
        <end position="502"/>
    </location>
</feature>
<evidence type="ECO:0000256" key="4">
    <source>
        <dbReference type="ARBA" id="ARBA00022753"/>
    </source>
</evidence>